<evidence type="ECO:0000313" key="2">
    <source>
        <dbReference type="Proteomes" id="UP000037109"/>
    </source>
</evidence>
<evidence type="ECO:0000313" key="1">
    <source>
        <dbReference type="EMBL" id="KON88921.1"/>
    </source>
</evidence>
<gene>
    <name evidence="1" type="ORF">AF332_20405</name>
</gene>
<dbReference type="OrthoDB" id="2892478at2"/>
<proteinExistence type="predicted"/>
<dbReference type="EMBL" id="LGUF01000007">
    <property type="protein sequence ID" value="KON88921.1"/>
    <property type="molecule type" value="Genomic_DNA"/>
</dbReference>
<sequence length="65" mass="7796">MQLYKVVFHFDNENTKTLHVYGNDEQDVLKTIYVQKDYFEGTNKSSRGYHRINLNQVTYVSVYDQ</sequence>
<dbReference type="AlphaFoldDB" id="A0A0M0GHK2"/>
<name>A0A0M0GHK2_SPOGL</name>
<dbReference type="RefSeq" id="WP_053436306.1">
    <property type="nucleotide sequence ID" value="NZ_LGUF01000007.1"/>
</dbReference>
<dbReference type="Proteomes" id="UP000037109">
    <property type="component" value="Unassembled WGS sequence"/>
</dbReference>
<comment type="caution">
    <text evidence="1">The sequence shown here is derived from an EMBL/GenBank/DDBJ whole genome shotgun (WGS) entry which is preliminary data.</text>
</comment>
<keyword evidence="2" id="KW-1185">Reference proteome</keyword>
<protein>
    <submittedName>
        <fullName evidence="1">Uncharacterized protein</fullName>
    </submittedName>
</protein>
<organism evidence="1 2">
    <name type="scientific">Sporosarcina globispora</name>
    <name type="common">Bacillus globisporus</name>
    <dbReference type="NCBI Taxonomy" id="1459"/>
    <lineage>
        <taxon>Bacteria</taxon>
        <taxon>Bacillati</taxon>
        <taxon>Bacillota</taxon>
        <taxon>Bacilli</taxon>
        <taxon>Bacillales</taxon>
        <taxon>Caryophanaceae</taxon>
        <taxon>Sporosarcina</taxon>
    </lineage>
</organism>
<reference evidence="2" key="1">
    <citation type="submission" date="2015-07" db="EMBL/GenBank/DDBJ databases">
        <title>Fjat-10036 dsm4.</title>
        <authorList>
            <person name="Liu B."/>
            <person name="Wang J."/>
            <person name="Zhu Y."/>
            <person name="Liu G."/>
            <person name="Chen Q."/>
            <person name="Chen Z."/>
            <person name="Lan J."/>
            <person name="Che J."/>
            <person name="Ge C."/>
            <person name="Shi H."/>
            <person name="Pan Z."/>
            <person name="Liu X."/>
        </authorList>
    </citation>
    <scope>NUCLEOTIDE SEQUENCE [LARGE SCALE GENOMIC DNA]</scope>
    <source>
        <strain evidence="2">DSM 4</strain>
    </source>
</reference>
<accession>A0A0M0GHK2</accession>
<dbReference type="PATRIC" id="fig|1459.3.peg.4502"/>